<dbReference type="AlphaFoldDB" id="A0A972VUJ9"/>
<protein>
    <recommendedName>
        <fullName evidence="2">Phosphoesterase</fullName>
        <ecNumber evidence="2">3.1.4.-</ecNumber>
    </recommendedName>
</protein>
<sequence>MRIGLIADTHMPGSLAELWPQAYAAFHGVDMILHAGDLHTLDVVDELGKLAPTYVARGNGDTDIEDERLRDHWLFEVGGVSIGMIHHFPSPVRKSSEHIFRYVEKHFGDVVPQVLIYGHTHLEGLHLVDNMLCVNPGSPTLPRNQSLRLGTIGFLDIEASRVTASVHQLTDHGIEVHETVLPTWI</sequence>
<organism evidence="4 5">
    <name type="scientific">SAR86 cluster bacterium</name>
    <dbReference type="NCBI Taxonomy" id="2030880"/>
    <lineage>
        <taxon>Bacteria</taxon>
        <taxon>Pseudomonadati</taxon>
        <taxon>Pseudomonadota</taxon>
        <taxon>Gammaproteobacteria</taxon>
        <taxon>SAR86 cluster</taxon>
    </lineage>
</organism>
<comment type="cofactor">
    <cofactor evidence="2">
        <name>a divalent metal cation</name>
        <dbReference type="ChEBI" id="CHEBI:60240"/>
    </cofactor>
</comment>
<dbReference type="InterPro" id="IPR024654">
    <property type="entry name" value="Calcineurin-like_PHP_lpxH"/>
</dbReference>
<dbReference type="Gene3D" id="3.60.21.10">
    <property type="match status" value="1"/>
</dbReference>
<dbReference type="PANTHER" id="PTHR11124">
    <property type="entry name" value="VACUOLAR SORTING PROTEIN VPS29"/>
    <property type="match status" value="1"/>
</dbReference>
<feature type="domain" description="Calcineurin-like phosphoesterase" evidence="3">
    <location>
        <begin position="1"/>
        <end position="158"/>
    </location>
</feature>
<evidence type="ECO:0000313" key="4">
    <source>
        <dbReference type="EMBL" id="NQV63926.1"/>
    </source>
</evidence>
<dbReference type="InterPro" id="IPR000979">
    <property type="entry name" value="Phosphodiesterase_MJ0936/Vps29"/>
</dbReference>
<dbReference type="GO" id="GO:0016787">
    <property type="term" value="F:hydrolase activity"/>
    <property type="evidence" value="ECO:0007669"/>
    <property type="project" value="UniProtKB-UniRule"/>
</dbReference>
<evidence type="ECO:0000256" key="2">
    <source>
        <dbReference type="RuleBase" id="RU362039"/>
    </source>
</evidence>
<dbReference type="Pfam" id="PF12850">
    <property type="entry name" value="Metallophos_2"/>
    <property type="match status" value="1"/>
</dbReference>
<name>A0A972VUJ9_9GAMM</name>
<dbReference type="EC" id="3.1.4.-" evidence="2"/>
<evidence type="ECO:0000313" key="5">
    <source>
        <dbReference type="Proteomes" id="UP000754644"/>
    </source>
</evidence>
<dbReference type="SUPFAM" id="SSF56300">
    <property type="entry name" value="Metallo-dependent phosphatases"/>
    <property type="match status" value="1"/>
</dbReference>
<accession>A0A972VUJ9</accession>
<dbReference type="NCBIfam" id="TIGR00040">
    <property type="entry name" value="yfcE"/>
    <property type="match status" value="1"/>
</dbReference>
<dbReference type="Proteomes" id="UP000754644">
    <property type="component" value="Unassembled WGS sequence"/>
</dbReference>
<gene>
    <name evidence="4" type="ORF">HQ497_01055</name>
</gene>
<dbReference type="InterPro" id="IPR029052">
    <property type="entry name" value="Metallo-depent_PP-like"/>
</dbReference>
<evidence type="ECO:0000259" key="3">
    <source>
        <dbReference type="Pfam" id="PF12850"/>
    </source>
</evidence>
<dbReference type="GO" id="GO:0046872">
    <property type="term" value="F:metal ion binding"/>
    <property type="evidence" value="ECO:0007669"/>
    <property type="project" value="UniProtKB-KW"/>
</dbReference>
<dbReference type="EMBL" id="JABMOJ010000039">
    <property type="protein sequence ID" value="NQV63926.1"/>
    <property type="molecule type" value="Genomic_DNA"/>
</dbReference>
<comment type="similarity">
    <text evidence="1 2">Belongs to the metallophosphoesterase superfamily. YfcE family.</text>
</comment>
<comment type="caution">
    <text evidence="4">The sequence shown here is derived from an EMBL/GenBank/DDBJ whole genome shotgun (WGS) entry which is preliminary data.</text>
</comment>
<keyword evidence="2" id="KW-0479">Metal-binding</keyword>
<reference evidence="4" key="1">
    <citation type="submission" date="2020-05" db="EMBL/GenBank/DDBJ databases">
        <title>Sulfur intermediates as new biogeochemical hubs in an aquatic model microbial ecosystem.</title>
        <authorList>
            <person name="Vigneron A."/>
        </authorList>
    </citation>
    <scope>NUCLEOTIDE SEQUENCE</scope>
    <source>
        <strain evidence="4">Bin.250</strain>
    </source>
</reference>
<evidence type="ECO:0000256" key="1">
    <source>
        <dbReference type="ARBA" id="ARBA00008950"/>
    </source>
</evidence>
<proteinExistence type="inferred from homology"/>